<dbReference type="InterPro" id="IPR044899">
    <property type="entry name" value="SptP_N_sf"/>
</dbReference>
<dbReference type="EMBL" id="JAACNO010001608">
    <property type="protein sequence ID" value="KAF4138872.1"/>
    <property type="molecule type" value="Genomic_DNA"/>
</dbReference>
<organism evidence="1 2">
    <name type="scientific">Phytophthora infestans</name>
    <name type="common">Potato late blight agent</name>
    <name type="synonym">Botrytis infestans</name>
    <dbReference type="NCBI Taxonomy" id="4787"/>
    <lineage>
        <taxon>Eukaryota</taxon>
        <taxon>Sar</taxon>
        <taxon>Stramenopiles</taxon>
        <taxon>Oomycota</taxon>
        <taxon>Peronosporomycetes</taxon>
        <taxon>Peronosporales</taxon>
        <taxon>Peronosporaceae</taxon>
        <taxon>Phytophthora</taxon>
    </lineage>
</organism>
<protein>
    <recommendedName>
        <fullName evidence="3">RxLR effector protein</fullName>
    </recommendedName>
</protein>
<comment type="caution">
    <text evidence="1">The sequence shown here is derived from an EMBL/GenBank/DDBJ whole genome shotgun (WGS) entry which is preliminary data.</text>
</comment>
<proteinExistence type="predicted"/>
<sequence length="320" mass="35982">MNNALASSNLKVMENYVKNLNSKNRNSKASMIGVFTTHYGDEAVASALVAAEKNAKTTEAANTIKQLRKDQLSAWLTSKVSIDDVFHLLKFRDDGYAVLASSKMEVLDDYMRLFNREKSGHETLLDVLTKGYVGEGYLTKVLERGKKDASTSELATALENALFNKWSVENLRSEDVLKKLGLGRDMKKVLFDSNRDILTRYISMYNAKNAESKTSLIQTLSTHYGDGIVAGTLVIASWDKNTETLARQLRSDQLTEWLTSQTSVAEVFPRLKLGDDRYPDLIDPKVEVLDDYIKLFNREKSGQETCSMPLQRASVETTFF</sequence>
<reference evidence="1" key="1">
    <citation type="submission" date="2020-03" db="EMBL/GenBank/DDBJ databases">
        <title>Hybrid Assembly of Korean Phytophthora infestans isolates.</title>
        <authorList>
            <person name="Prokchorchik M."/>
            <person name="Lee Y."/>
            <person name="Seo J."/>
            <person name="Cho J.-H."/>
            <person name="Park Y.-E."/>
            <person name="Jang D.-C."/>
            <person name="Im J.-S."/>
            <person name="Choi J.-G."/>
            <person name="Park H.-J."/>
            <person name="Lee G.-B."/>
            <person name="Lee Y.-G."/>
            <person name="Hong S.-Y."/>
            <person name="Cho K."/>
            <person name="Sohn K.H."/>
        </authorList>
    </citation>
    <scope>NUCLEOTIDE SEQUENCE</scope>
    <source>
        <strain evidence="1">KR_2_A2</strain>
    </source>
</reference>
<dbReference type="AlphaFoldDB" id="A0A8S9UHF4"/>
<dbReference type="Proteomes" id="UP000704712">
    <property type="component" value="Unassembled WGS sequence"/>
</dbReference>
<name>A0A8S9UHF4_PHYIN</name>
<gene>
    <name evidence="1" type="ORF">GN958_ATG11829</name>
</gene>
<evidence type="ECO:0008006" key="3">
    <source>
        <dbReference type="Google" id="ProtNLM"/>
    </source>
</evidence>
<accession>A0A8S9UHF4</accession>
<evidence type="ECO:0000313" key="1">
    <source>
        <dbReference type="EMBL" id="KAF4138872.1"/>
    </source>
</evidence>
<dbReference type="Gene3D" id="4.10.1330.10">
    <property type="entry name" value="non globular Virulence effector SptP domain"/>
    <property type="match status" value="1"/>
</dbReference>
<evidence type="ECO:0000313" key="2">
    <source>
        <dbReference type="Proteomes" id="UP000704712"/>
    </source>
</evidence>